<dbReference type="PANTHER" id="PTHR47558">
    <property type="entry name" value="HISTONE DEACETYLASE HOS3"/>
    <property type="match status" value="1"/>
</dbReference>
<keyword evidence="4" id="KW-0378">Hydrolase</keyword>
<feature type="compositionally biased region" description="Low complexity" evidence="1">
    <location>
        <begin position="464"/>
        <end position="490"/>
    </location>
</feature>
<dbReference type="RefSeq" id="XP_064653784.1">
    <property type="nucleotide sequence ID" value="XM_064808062.1"/>
</dbReference>
<accession>A0AAV9NUA1</accession>
<dbReference type="Gene3D" id="3.40.800.20">
    <property type="entry name" value="Histone deacetylase domain"/>
    <property type="match status" value="1"/>
</dbReference>
<feature type="region of interest" description="Disordered" evidence="1">
    <location>
        <begin position="1502"/>
        <end position="1759"/>
    </location>
</feature>
<feature type="compositionally biased region" description="Polar residues" evidence="1">
    <location>
        <begin position="1882"/>
        <end position="1893"/>
    </location>
</feature>
<feature type="region of interest" description="Disordered" evidence="1">
    <location>
        <begin position="198"/>
        <end position="531"/>
    </location>
</feature>
<dbReference type="GO" id="GO:0010468">
    <property type="term" value="P:regulation of gene expression"/>
    <property type="evidence" value="ECO:0007669"/>
    <property type="project" value="UniProtKB-ARBA"/>
</dbReference>
<feature type="region of interest" description="Disordered" evidence="1">
    <location>
        <begin position="1819"/>
        <end position="2034"/>
    </location>
</feature>
<dbReference type="GO" id="GO:0141221">
    <property type="term" value="F:histone deacetylase activity, hydrolytic mechanism"/>
    <property type="evidence" value="ECO:0007669"/>
    <property type="project" value="UniProtKB-EC"/>
</dbReference>
<feature type="compositionally biased region" description="Polar residues" evidence="1">
    <location>
        <begin position="422"/>
        <end position="444"/>
    </location>
</feature>
<feature type="compositionally biased region" description="Pro residues" evidence="1">
    <location>
        <begin position="1867"/>
        <end position="1877"/>
    </location>
</feature>
<feature type="compositionally biased region" description="Basic and acidic residues" evidence="1">
    <location>
        <begin position="293"/>
        <end position="303"/>
    </location>
</feature>
<proteinExistence type="predicted"/>
<evidence type="ECO:0000256" key="1">
    <source>
        <dbReference type="SAM" id="MobiDB-lite"/>
    </source>
</evidence>
<evidence type="ECO:0000259" key="3">
    <source>
        <dbReference type="Pfam" id="PF00850"/>
    </source>
</evidence>
<dbReference type="InterPro" id="IPR053244">
    <property type="entry name" value="HDAC_HD_type_1"/>
</dbReference>
<dbReference type="GO" id="GO:0005634">
    <property type="term" value="C:nucleus"/>
    <property type="evidence" value="ECO:0007669"/>
    <property type="project" value="TreeGrafter"/>
</dbReference>
<feature type="transmembrane region" description="Helical" evidence="2">
    <location>
        <begin position="16"/>
        <end position="35"/>
    </location>
</feature>
<feature type="compositionally biased region" description="Basic and acidic residues" evidence="1">
    <location>
        <begin position="1537"/>
        <end position="1546"/>
    </location>
</feature>
<feature type="compositionally biased region" description="Polar residues" evidence="1">
    <location>
        <begin position="868"/>
        <end position="880"/>
    </location>
</feature>
<reference evidence="4 5" key="1">
    <citation type="submission" date="2023-08" db="EMBL/GenBank/DDBJ databases">
        <title>Black Yeasts Isolated from many extreme environments.</title>
        <authorList>
            <person name="Coleine C."/>
            <person name="Stajich J.E."/>
            <person name="Selbmann L."/>
        </authorList>
    </citation>
    <scope>NUCLEOTIDE SEQUENCE [LARGE SCALE GENOMIC DNA]</scope>
    <source>
        <strain evidence="4 5">CCFEE 5935</strain>
    </source>
</reference>
<dbReference type="InterPro" id="IPR023801">
    <property type="entry name" value="His_deacetylse_dom"/>
</dbReference>
<feature type="compositionally biased region" description="Polar residues" evidence="1">
    <location>
        <begin position="1975"/>
        <end position="1991"/>
    </location>
</feature>
<feature type="compositionally biased region" description="Basic and acidic residues" evidence="1">
    <location>
        <begin position="495"/>
        <end position="513"/>
    </location>
</feature>
<dbReference type="Pfam" id="PF00850">
    <property type="entry name" value="Hist_deacetyl"/>
    <property type="match status" value="1"/>
</dbReference>
<dbReference type="FunFam" id="3.40.800.20:FF:000011">
    <property type="entry name" value="Histone deacetylase HOS3"/>
    <property type="match status" value="1"/>
</dbReference>
<protein>
    <submittedName>
        <fullName evidence="4">Histone deacetylase</fullName>
        <ecNumber evidence="4">3.5.1.98</ecNumber>
    </submittedName>
</protein>
<feature type="region of interest" description="Disordered" evidence="1">
    <location>
        <begin position="618"/>
        <end position="640"/>
    </location>
</feature>
<keyword evidence="2" id="KW-0472">Membrane</keyword>
<feature type="region of interest" description="Disordered" evidence="1">
    <location>
        <begin position="738"/>
        <end position="909"/>
    </location>
</feature>
<evidence type="ECO:0000313" key="4">
    <source>
        <dbReference type="EMBL" id="KAK5163259.1"/>
    </source>
</evidence>
<feature type="compositionally biased region" description="Polar residues" evidence="1">
    <location>
        <begin position="80"/>
        <end position="97"/>
    </location>
</feature>
<feature type="compositionally biased region" description="Low complexity" evidence="1">
    <location>
        <begin position="1836"/>
        <end position="1853"/>
    </location>
</feature>
<keyword evidence="2" id="KW-1133">Transmembrane helix</keyword>
<feature type="compositionally biased region" description="Polar residues" evidence="1">
    <location>
        <begin position="825"/>
        <end position="848"/>
    </location>
</feature>
<dbReference type="EMBL" id="JAVRRT010000027">
    <property type="protein sequence ID" value="KAK5163259.1"/>
    <property type="molecule type" value="Genomic_DNA"/>
</dbReference>
<feature type="compositionally biased region" description="Basic and acidic residues" evidence="1">
    <location>
        <begin position="670"/>
        <end position="680"/>
    </location>
</feature>
<dbReference type="Proteomes" id="UP001337655">
    <property type="component" value="Unassembled WGS sequence"/>
</dbReference>
<dbReference type="InterPro" id="IPR000286">
    <property type="entry name" value="HDACs"/>
</dbReference>
<evidence type="ECO:0000313" key="5">
    <source>
        <dbReference type="Proteomes" id="UP001337655"/>
    </source>
</evidence>
<dbReference type="SUPFAM" id="SSF52768">
    <property type="entry name" value="Arginase/deacetylase"/>
    <property type="match status" value="1"/>
</dbReference>
<dbReference type="PANTHER" id="PTHR47558:SF1">
    <property type="entry name" value="HISTONE DEACETYLASE HOS3"/>
    <property type="match status" value="1"/>
</dbReference>
<gene>
    <name evidence="4" type="primary">HOS3</name>
    <name evidence="4" type="ORF">LTR77_010845</name>
</gene>
<feature type="compositionally biased region" description="Polar residues" evidence="1">
    <location>
        <begin position="807"/>
        <end position="818"/>
    </location>
</feature>
<name>A0AAV9NUA1_9PEZI</name>
<feature type="compositionally biased region" description="Polar residues" evidence="1">
    <location>
        <begin position="660"/>
        <end position="669"/>
    </location>
</feature>
<feature type="compositionally biased region" description="Pro residues" evidence="1">
    <location>
        <begin position="1685"/>
        <end position="1699"/>
    </location>
</feature>
<feature type="compositionally biased region" description="Polar residues" evidence="1">
    <location>
        <begin position="242"/>
        <end position="271"/>
    </location>
</feature>
<feature type="region of interest" description="Disordered" evidence="1">
    <location>
        <begin position="656"/>
        <end position="684"/>
    </location>
</feature>
<feature type="compositionally biased region" description="Low complexity" evidence="1">
    <location>
        <begin position="304"/>
        <end position="328"/>
    </location>
</feature>
<organism evidence="4 5">
    <name type="scientific">Saxophila tyrrhenica</name>
    <dbReference type="NCBI Taxonomy" id="1690608"/>
    <lineage>
        <taxon>Eukaryota</taxon>
        <taxon>Fungi</taxon>
        <taxon>Dikarya</taxon>
        <taxon>Ascomycota</taxon>
        <taxon>Pezizomycotina</taxon>
        <taxon>Dothideomycetes</taxon>
        <taxon>Dothideomycetidae</taxon>
        <taxon>Mycosphaerellales</taxon>
        <taxon>Extremaceae</taxon>
        <taxon>Saxophila</taxon>
    </lineage>
</organism>
<dbReference type="EC" id="3.5.1.98" evidence="4"/>
<dbReference type="PRINTS" id="PR01270">
    <property type="entry name" value="HDASUPER"/>
</dbReference>
<feature type="compositionally biased region" description="Basic and acidic residues" evidence="1">
    <location>
        <begin position="1730"/>
        <end position="1759"/>
    </location>
</feature>
<feature type="region of interest" description="Disordered" evidence="1">
    <location>
        <begin position="61"/>
        <end position="144"/>
    </location>
</feature>
<feature type="compositionally biased region" description="Low complexity" evidence="1">
    <location>
        <begin position="1700"/>
        <end position="1709"/>
    </location>
</feature>
<keyword evidence="5" id="KW-1185">Reference proteome</keyword>
<feature type="compositionally biased region" description="Polar residues" evidence="1">
    <location>
        <begin position="2002"/>
        <end position="2011"/>
    </location>
</feature>
<comment type="caution">
    <text evidence="4">The sequence shown here is derived from an EMBL/GenBank/DDBJ whole genome shotgun (WGS) entry which is preliminary data.</text>
</comment>
<dbReference type="GeneID" id="89932170"/>
<sequence length="2056" mass="220517">MPEYEYAYGKHDHHKGIFFVATIVTVGLCSLFPAMCFKSFSAKEKARKRAVVQAEKAEAKARSAQKVADIQQDMAPPSTPSTSLVEATRSTRQQTPEVQRRGGFRPELAAPSVDFSRQLRSPAGSGASAASSRQSSAEAVPSQLVGRRAGTDAYGAVSADSHDFNVFISDAVQHDNDTADELPSPMLLSPTWNTRPKVVEDSAIPPTPTPFVPTPGPPTSASSNPSLSPPLISLRSPFSSRKVPSSPTQIESGSSRGRSTTPQPVTASLYNRSPPLSPPSPMSQPRSAFFEGFADRGARDAPRQRQPAAGQSRTSSSHSPMSPLTRPRPWQPQTPPEAEPRSPAESTPTSHRHYFRTFSNDMIKRADAPGRFVTAPSSPIEPNETTSQQQHVETYGSDGRVHPASPNKNKRKRSGVLERLRSNSQIRNSVATTPNSVGASSASHATPDIRISSPGLAKSRRKSSISSYFSSRPRLPNLSAANTPSPAASPGLSTHWEDVLAEGQDRRHVKDPSDPLSPFTMPARRAKPTLRRSGATLRFPEADRTLPAESIAPVVPSGAAVGPQPKYKAADGQEYYKTSVTGPNASVNFLPSEMKRVDTPPVFKKKPTGFKGFFFDMRNTSSTKADPESPEAALSKRRGPIVSKASLQSLVPKLSFPKLKSQSSRQSTSARERSPDDRLRVTQFEQTPYSQRYGDARRAKRNQIRTYVEEALGEEDAASESANNMPFELNVPDHLPGSPLCPLSPKHKSGGKAICPIHGRKRNSKALDSPRVNNDDSGKTQPLEDVSDGMDEANGVPCPPALDVRQAQESNNVSSTKSPGGKTSPLLSTPATPSLRTPTMTRQSSHPATSPLREFSPNPPATVRRASSAMSVNHRPSTSPGLRKKTSRASLGAQQDDNEKRPTPKRSISNLITGLREAHGKMESIEEPVPLTAPGIAVDHFARELIAHSQPRYDAETMVILHDACYGHRYSRLKITKSTLSMIVERPERIHASVLGASTAYVRLGGHHSGDRNAPHPDIREAAPPPFKIRRTGRALDITSSYVTNVHGTAWMSELKGMCEVAGERVAAGAKELSRAEGTGADAERKKLHEGDLYLSSESLHAFQGALGGVADAVDGVFSPATQTKRAFVAVRPPGHHCSADHPSGFCWLNNVHVGIEYAAQTYGLTHAAMLDFDLHHGDGSQAITWQRNSKNNEKRINAKPNSKLKLGPDIGYYSLHDINSYPCEMGDDEKVQAASLCIDNAHGQSIWNVHLEEWKTMEDFWRLYEGKYRVLLEKARGFLRHHTVRLRREGKVTPKAAIFISAGFDASEWEGAGMQRHKVNVPTEFYARFTRDVVEMAQQEDLGCDGRVISVLEGGYSDRALCSGVLSHLSGLCATPSSSVKQEAANDIPLDQMMRGLGINGASAFSKLSYDPSWWSAANLTALELKVNPPPPAQAKKMRVGQQPTYATPTESFAYKVVDTDKFARSISGTMRDVARPVRPPTPPPPEVDWVIATQELSKLLIPTDRQTKSCTPEELAGPKTQKPRVSAMPAISLEDSAKPRQLRDRKAKGPAGYAASSHSDELESVRSVSRSSRRQTIADFAAIQSEPPPEPAMQRRASRRLSAGSTLSSIGGDLDPAPPPVPSLPVPDAAVPQTNGAMKPPPPPAPAVQVKKTRAPAAPAVARTKKAAGTSAPVSPQSKRPGLPTPAPSQAPPPAPAPSAETAQPTANGPADLDALTTGMKKITLKVGTKEEHDRKQKEKVEAERRARGLKAAETRRVNAAARKAAAAGAVVAVNKPPETSAASPVMAVPAEMNSAAPAPQVHPQVPAETAFPEVPATTTNVSAPKEVIPESSTPIEPTQAPAPAPATQETSPFDQPTPDAAMMDPPPAPVPAPAVPAKMSTSGRRQSSYVYTPPHKPSPVEKKPSYASRPSTQPAPALTEEPGAERQSVSANGAGPAFQFAQSGDSSRRAEEPSEMHDIETGPTYGAGAAQMGSTNPSQQLPVWSSTGRIPFGSAPVKQESSIETGTAQERLPSATEEGHAGMDGAGAMAAPPQLPIVNQEDSIWDVPETPQR</sequence>
<feature type="compositionally biased region" description="Basic and acidic residues" evidence="1">
    <location>
        <begin position="1949"/>
        <end position="1963"/>
    </location>
</feature>
<feature type="compositionally biased region" description="Low complexity" evidence="1">
    <location>
        <begin position="121"/>
        <end position="139"/>
    </location>
</feature>
<dbReference type="InterPro" id="IPR037138">
    <property type="entry name" value="His_deacetylse_dom_sf"/>
</dbReference>
<evidence type="ECO:0000256" key="2">
    <source>
        <dbReference type="SAM" id="Phobius"/>
    </source>
</evidence>
<dbReference type="InterPro" id="IPR023696">
    <property type="entry name" value="Ureohydrolase_dom_sf"/>
</dbReference>
<feature type="compositionally biased region" description="Pro residues" evidence="1">
    <location>
        <begin position="205"/>
        <end position="218"/>
    </location>
</feature>
<dbReference type="CDD" id="cd09998">
    <property type="entry name" value="HDAC_Hos3"/>
    <property type="match status" value="1"/>
</dbReference>
<feature type="compositionally biased region" description="Polar residues" evidence="1">
    <location>
        <begin position="383"/>
        <end position="392"/>
    </location>
</feature>
<feature type="domain" description="Histone deacetylase" evidence="3">
    <location>
        <begin position="1037"/>
        <end position="1372"/>
    </location>
</feature>
<keyword evidence="2" id="KW-0812">Transmembrane</keyword>
<feature type="compositionally biased region" description="Pro residues" evidence="1">
    <location>
        <begin position="1618"/>
        <end position="1627"/>
    </location>
</feature>
<feature type="compositionally biased region" description="Low complexity" evidence="1">
    <location>
        <begin position="219"/>
        <end position="240"/>
    </location>
</feature>